<reference evidence="2" key="1">
    <citation type="journal article" date="2022" name="bioRxiv">
        <title>Sequencing and chromosome-scale assembly of the giantPleurodeles waltlgenome.</title>
        <authorList>
            <person name="Brown T."/>
            <person name="Elewa A."/>
            <person name="Iarovenko S."/>
            <person name="Subramanian E."/>
            <person name="Araus A.J."/>
            <person name="Petzold A."/>
            <person name="Susuki M."/>
            <person name="Suzuki K.-i.T."/>
            <person name="Hayashi T."/>
            <person name="Toyoda A."/>
            <person name="Oliveira C."/>
            <person name="Osipova E."/>
            <person name="Leigh N.D."/>
            <person name="Simon A."/>
            <person name="Yun M.H."/>
        </authorList>
    </citation>
    <scope>NUCLEOTIDE SEQUENCE</scope>
    <source>
        <strain evidence="2">20211129_DDA</strain>
        <tissue evidence="2">Liver</tissue>
    </source>
</reference>
<comment type="caution">
    <text evidence="2">The sequence shown here is derived from an EMBL/GenBank/DDBJ whole genome shotgun (WGS) entry which is preliminary data.</text>
</comment>
<feature type="region of interest" description="Disordered" evidence="1">
    <location>
        <begin position="53"/>
        <end position="87"/>
    </location>
</feature>
<organism evidence="2 3">
    <name type="scientific">Pleurodeles waltl</name>
    <name type="common">Iberian ribbed newt</name>
    <dbReference type="NCBI Taxonomy" id="8319"/>
    <lineage>
        <taxon>Eukaryota</taxon>
        <taxon>Metazoa</taxon>
        <taxon>Chordata</taxon>
        <taxon>Craniata</taxon>
        <taxon>Vertebrata</taxon>
        <taxon>Euteleostomi</taxon>
        <taxon>Amphibia</taxon>
        <taxon>Batrachia</taxon>
        <taxon>Caudata</taxon>
        <taxon>Salamandroidea</taxon>
        <taxon>Salamandridae</taxon>
        <taxon>Pleurodelinae</taxon>
        <taxon>Pleurodeles</taxon>
    </lineage>
</organism>
<keyword evidence="3" id="KW-1185">Reference proteome</keyword>
<proteinExistence type="predicted"/>
<gene>
    <name evidence="2" type="ORF">NDU88_003353</name>
</gene>
<feature type="compositionally biased region" description="Basic and acidic residues" evidence="1">
    <location>
        <begin position="55"/>
        <end position="66"/>
    </location>
</feature>
<dbReference type="EMBL" id="JANPWB010000010">
    <property type="protein sequence ID" value="KAJ1136939.1"/>
    <property type="molecule type" value="Genomic_DNA"/>
</dbReference>
<dbReference type="Proteomes" id="UP001066276">
    <property type="component" value="Chromosome 6"/>
</dbReference>
<dbReference type="AlphaFoldDB" id="A0AAV7QCI8"/>
<sequence>MKLWLSIIENHNVSVMRILYKERGLTLGKKATKVDFQISLRVYEEVYRMKAAISEQERDDPKNEKLDVEDEGGIEEGHGMASGPELH</sequence>
<accession>A0AAV7QCI8</accession>
<evidence type="ECO:0000313" key="3">
    <source>
        <dbReference type="Proteomes" id="UP001066276"/>
    </source>
</evidence>
<evidence type="ECO:0000256" key="1">
    <source>
        <dbReference type="SAM" id="MobiDB-lite"/>
    </source>
</evidence>
<evidence type="ECO:0000313" key="2">
    <source>
        <dbReference type="EMBL" id="KAJ1136939.1"/>
    </source>
</evidence>
<protein>
    <submittedName>
        <fullName evidence="2">Uncharacterized protein</fullName>
    </submittedName>
</protein>
<name>A0AAV7QCI8_PLEWA</name>